<protein>
    <submittedName>
        <fullName evidence="1">Uncharacterized protein</fullName>
    </submittedName>
</protein>
<reference evidence="1" key="1">
    <citation type="submission" date="2018-05" db="EMBL/GenBank/DDBJ databases">
        <authorList>
            <person name="Lanie J.A."/>
            <person name="Ng W.-L."/>
            <person name="Kazmierczak K.M."/>
            <person name="Andrzejewski T.M."/>
            <person name="Davidsen T.M."/>
            <person name="Wayne K.J."/>
            <person name="Tettelin H."/>
            <person name="Glass J.I."/>
            <person name="Rusch D."/>
            <person name="Podicherti R."/>
            <person name="Tsui H.-C.T."/>
            <person name="Winkler M.E."/>
        </authorList>
    </citation>
    <scope>NUCLEOTIDE SEQUENCE</scope>
</reference>
<name>A0A383A1C4_9ZZZZ</name>
<evidence type="ECO:0000313" key="1">
    <source>
        <dbReference type="EMBL" id="SVE01005.1"/>
    </source>
</evidence>
<feature type="non-terminal residue" evidence="1">
    <location>
        <position position="1"/>
    </location>
</feature>
<organism evidence="1">
    <name type="scientific">marine metagenome</name>
    <dbReference type="NCBI Taxonomy" id="408172"/>
    <lineage>
        <taxon>unclassified sequences</taxon>
        <taxon>metagenomes</taxon>
        <taxon>ecological metagenomes</taxon>
    </lineage>
</organism>
<proteinExistence type="predicted"/>
<dbReference type="AlphaFoldDB" id="A0A383A1C4"/>
<accession>A0A383A1C4</accession>
<sequence>LIFPDNEGKIMIDLYDKTPELQKGITNYLNLYQV</sequence>
<dbReference type="EMBL" id="UINC01187997">
    <property type="protein sequence ID" value="SVE01005.1"/>
    <property type="molecule type" value="Genomic_DNA"/>
</dbReference>
<gene>
    <name evidence="1" type="ORF">METZ01_LOCUS453859</name>
</gene>